<dbReference type="InterPro" id="IPR036188">
    <property type="entry name" value="FAD/NAD-bd_sf"/>
</dbReference>
<dbReference type="EMBL" id="ML743562">
    <property type="protein sequence ID" value="KAE8140268.1"/>
    <property type="molecule type" value="Genomic_DNA"/>
</dbReference>
<comment type="cofactor">
    <cofactor evidence="1">
        <name>FAD</name>
        <dbReference type="ChEBI" id="CHEBI:57692"/>
    </cofactor>
</comment>
<proteinExistence type="predicted"/>
<evidence type="ECO:0000313" key="8">
    <source>
        <dbReference type="EMBL" id="KAE8140268.1"/>
    </source>
</evidence>
<feature type="transmembrane region" description="Helical" evidence="6">
    <location>
        <begin position="422"/>
        <end position="441"/>
    </location>
</feature>
<evidence type="ECO:0000256" key="6">
    <source>
        <dbReference type="SAM" id="Phobius"/>
    </source>
</evidence>
<keyword evidence="5" id="KW-0503">Monooxygenase</keyword>
<evidence type="ECO:0000256" key="2">
    <source>
        <dbReference type="ARBA" id="ARBA00022630"/>
    </source>
</evidence>
<dbReference type="SUPFAM" id="SSF51905">
    <property type="entry name" value="FAD/NAD(P)-binding domain"/>
    <property type="match status" value="1"/>
</dbReference>
<evidence type="ECO:0000313" key="9">
    <source>
        <dbReference type="Proteomes" id="UP000325672"/>
    </source>
</evidence>
<dbReference type="GO" id="GO:0004497">
    <property type="term" value="F:monooxygenase activity"/>
    <property type="evidence" value="ECO:0007669"/>
    <property type="project" value="UniProtKB-KW"/>
</dbReference>
<keyword evidence="3" id="KW-0274">FAD</keyword>
<sequence>MGFKVIIIGAGLAGSLLANGLLNNTIEFSIYERDKPELRRTGYLIRLGEDANKGFRACLSKSQVATIHGRFSQTDVSLSTAPAIYSYRFRPLLDLSRLPGYAKGASINRLVLRDELVKPIKEAARIHFGKVFSHYEIIHEDGSEQVMVHFADGTSDRCDLLIGADGSASKINKQVGARNLVEITSHWSFHVKGRLPLARVQKLPRKLLEAPVAVFHKGALLYYALYIPSSGRPLDGKQDIFDGKYDESVASFYWGINIPRHHIPYENLSDIPDLRKLCEDYVKDWAAECRAMVDSGSTDTDADDMYAARLRSSTRLPTNWRSLAQVRSKEEGHPRVWLLGDAMHAMLPNRGQGGNQALLDCAEILPELIHLNLQAMNGKTLSSEDISESCSRYEKKMFPRVFDWVERSGGIVADPPFPLDGIVGYLVSIFATVAIPVAILVSRISQFFRKLFWPEEAFRP</sequence>
<dbReference type="PANTHER" id="PTHR47178">
    <property type="entry name" value="MONOOXYGENASE, FAD-BINDING"/>
    <property type="match status" value="1"/>
</dbReference>
<keyword evidence="9" id="KW-1185">Reference proteome</keyword>
<dbReference type="RefSeq" id="XP_031916331.1">
    <property type="nucleotide sequence ID" value="XM_032059262.1"/>
</dbReference>
<gene>
    <name evidence="8" type="ORF">BDV38DRAFT_280264</name>
</gene>
<evidence type="ECO:0000259" key="7">
    <source>
        <dbReference type="Pfam" id="PF01494"/>
    </source>
</evidence>
<name>A0A5N6T1V5_ASPPS</name>
<evidence type="ECO:0000256" key="4">
    <source>
        <dbReference type="ARBA" id="ARBA00023002"/>
    </source>
</evidence>
<dbReference type="Proteomes" id="UP000325672">
    <property type="component" value="Unassembled WGS sequence"/>
</dbReference>
<evidence type="ECO:0000256" key="3">
    <source>
        <dbReference type="ARBA" id="ARBA00022827"/>
    </source>
</evidence>
<dbReference type="OrthoDB" id="47494at2759"/>
<evidence type="ECO:0000256" key="5">
    <source>
        <dbReference type="ARBA" id="ARBA00023033"/>
    </source>
</evidence>
<dbReference type="GeneID" id="43643472"/>
<dbReference type="AlphaFoldDB" id="A0A5N6T1V5"/>
<keyword evidence="6" id="KW-0812">Transmembrane</keyword>
<dbReference type="Pfam" id="PF01494">
    <property type="entry name" value="FAD_binding_3"/>
    <property type="match status" value="1"/>
</dbReference>
<feature type="domain" description="FAD-binding" evidence="7">
    <location>
        <begin position="332"/>
        <end position="369"/>
    </location>
</feature>
<keyword evidence="2" id="KW-0285">Flavoprotein</keyword>
<organism evidence="8 9">
    <name type="scientific">Aspergillus pseudotamarii</name>
    <dbReference type="NCBI Taxonomy" id="132259"/>
    <lineage>
        <taxon>Eukaryota</taxon>
        <taxon>Fungi</taxon>
        <taxon>Dikarya</taxon>
        <taxon>Ascomycota</taxon>
        <taxon>Pezizomycotina</taxon>
        <taxon>Eurotiomycetes</taxon>
        <taxon>Eurotiomycetidae</taxon>
        <taxon>Eurotiales</taxon>
        <taxon>Aspergillaceae</taxon>
        <taxon>Aspergillus</taxon>
        <taxon>Aspergillus subgen. Circumdati</taxon>
    </lineage>
</organism>
<dbReference type="GO" id="GO:0071949">
    <property type="term" value="F:FAD binding"/>
    <property type="evidence" value="ECO:0007669"/>
    <property type="project" value="InterPro"/>
</dbReference>
<keyword evidence="4" id="KW-0560">Oxidoreductase</keyword>
<reference evidence="8 9" key="1">
    <citation type="submission" date="2019-04" db="EMBL/GenBank/DDBJ databases">
        <title>Friends and foes A comparative genomics study of 23 Aspergillus species from section Flavi.</title>
        <authorList>
            <consortium name="DOE Joint Genome Institute"/>
            <person name="Kjaerbolling I."/>
            <person name="Vesth T."/>
            <person name="Frisvad J.C."/>
            <person name="Nybo J.L."/>
            <person name="Theobald S."/>
            <person name="Kildgaard S."/>
            <person name="Isbrandt T."/>
            <person name="Kuo A."/>
            <person name="Sato A."/>
            <person name="Lyhne E.K."/>
            <person name="Kogle M.E."/>
            <person name="Wiebenga A."/>
            <person name="Kun R.S."/>
            <person name="Lubbers R.J."/>
            <person name="Makela M.R."/>
            <person name="Barry K."/>
            <person name="Chovatia M."/>
            <person name="Clum A."/>
            <person name="Daum C."/>
            <person name="Haridas S."/>
            <person name="He G."/>
            <person name="LaButti K."/>
            <person name="Lipzen A."/>
            <person name="Mondo S."/>
            <person name="Riley R."/>
            <person name="Salamov A."/>
            <person name="Simmons B.A."/>
            <person name="Magnuson J.K."/>
            <person name="Henrissat B."/>
            <person name="Mortensen U.H."/>
            <person name="Larsen T.O."/>
            <person name="Devries R.P."/>
            <person name="Grigoriev I.V."/>
            <person name="Machida M."/>
            <person name="Baker S.E."/>
            <person name="Andersen M.R."/>
        </authorList>
    </citation>
    <scope>NUCLEOTIDE SEQUENCE [LARGE SCALE GENOMIC DNA]</scope>
    <source>
        <strain evidence="8 9">CBS 117625</strain>
    </source>
</reference>
<protein>
    <recommendedName>
        <fullName evidence="7">FAD-binding domain-containing protein</fullName>
    </recommendedName>
</protein>
<keyword evidence="6" id="KW-0472">Membrane</keyword>
<dbReference type="Gene3D" id="3.50.50.60">
    <property type="entry name" value="FAD/NAD(P)-binding domain"/>
    <property type="match status" value="1"/>
</dbReference>
<dbReference type="PANTHER" id="PTHR47178:SF5">
    <property type="entry name" value="FAD-BINDING DOMAIN-CONTAINING PROTEIN"/>
    <property type="match status" value="1"/>
</dbReference>
<dbReference type="PRINTS" id="PR00420">
    <property type="entry name" value="RNGMNOXGNASE"/>
</dbReference>
<evidence type="ECO:0000256" key="1">
    <source>
        <dbReference type="ARBA" id="ARBA00001974"/>
    </source>
</evidence>
<keyword evidence="6" id="KW-1133">Transmembrane helix</keyword>
<accession>A0A5N6T1V5</accession>
<dbReference type="InterPro" id="IPR002938">
    <property type="entry name" value="FAD-bd"/>
</dbReference>